<proteinExistence type="predicted"/>
<evidence type="ECO:0000313" key="3">
    <source>
        <dbReference type="EMBL" id="SMC50242.1"/>
    </source>
</evidence>
<dbReference type="STRING" id="1121400.SAMN02746065_10381"/>
<evidence type="ECO:0000256" key="1">
    <source>
        <dbReference type="PROSITE-ProRule" id="PRU00409"/>
    </source>
</evidence>
<reference evidence="3 4" key="1">
    <citation type="submission" date="2017-04" db="EMBL/GenBank/DDBJ databases">
        <authorList>
            <person name="Afonso C.L."/>
            <person name="Miller P.J."/>
            <person name="Scott M.A."/>
            <person name="Spackman E."/>
            <person name="Goraichik I."/>
            <person name="Dimitrov K.M."/>
            <person name="Suarez D.L."/>
            <person name="Swayne D.E."/>
        </authorList>
    </citation>
    <scope>NUCLEOTIDE SEQUENCE [LARGE SCALE GENOMIC DNA]</scope>
    <source>
        <strain evidence="3 4">DSM 3385</strain>
    </source>
</reference>
<dbReference type="PROSITE" id="PS50975">
    <property type="entry name" value="ATP_GRASP"/>
    <property type="match status" value="1"/>
</dbReference>
<dbReference type="RefSeq" id="WP_084067059.1">
    <property type="nucleotide sequence ID" value="NZ_FWXY01000003.1"/>
</dbReference>
<keyword evidence="1" id="KW-0067">ATP-binding</keyword>
<dbReference type="OrthoDB" id="5372487at2"/>
<dbReference type="GO" id="GO:0046872">
    <property type="term" value="F:metal ion binding"/>
    <property type="evidence" value="ECO:0007669"/>
    <property type="project" value="InterPro"/>
</dbReference>
<evidence type="ECO:0000259" key="2">
    <source>
        <dbReference type="PROSITE" id="PS50975"/>
    </source>
</evidence>
<dbReference type="InterPro" id="IPR011761">
    <property type="entry name" value="ATP-grasp"/>
</dbReference>
<keyword evidence="1" id="KW-0547">Nucleotide-binding</keyword>
<dbReference type="AlphaFoldDB" id="A0A1W1ZPV3"/>
<keyword evidence="4" id="KW-1185">Reference proteome</keyword>
<dbReference type="Proteomes" id="UP000192418">
    <property type="component" value="Unassembled WGS sequence"/>
</dbReference>
<dbReference type="Pfam" id="PF15632">
    <property type="entry name" value="ATPgrasp_Ter"/>
    <property type="match status" value="1"/>
</dbReference>
<dbReference type="Gene3D" id="3.30.470.20">
    <property type="entry name" value="ATP-grasp fold, B domain"/>
    <property type="match status" value="1"/>
</dbReference>
<dbReference type="GO" id="GO:0016874">
    <property type="term" value="F:ligase activity"/>
    <property type="evidence" value="ECO:0007669"/>
    <property type="project" value="UniProtKB-KW"/>
</dbReference>
<dbReference type="SUPFAM" id="SSF56059">
    <property type="entry name" value="Glutathione synthetase ATP-binding domain-like"/>
    <property type="match status" value="1"/>
</dbReference>
<name>A0A1W1ZPV3_9BACT</name>
<dbReference type="GO" id="GO:0005524">
    <property type="term" value="F:ATP binding"/>
    <property type="evidence" value="ECO:0007669"/>
    <property type="project" value="UniProtKB-UniRule"/>
</dbReference>
<accession>A0A1W1ZPV3</accession>
<protein>
    <submittedName>
        <fullName evidence="3">Predicted ATP-dependent carboligase, ATP-grasp superfamily</fullName>
    </submittedName>
</protein>
<feature type="domain" description="ATP-grasp" evidence="2">
    <location>
        <begin position="124"/>
        <end position="317"/>
    </location>
</feature>
<evidence type="ECO:0000313" key="4">
    <source>
        <dbReference type="Proteomes" id="UP000192418"/>
    </source>
</evidence>
<dbReference type="EMBL" id="FWXY01000003">
    <property type="protein sequence ID" value="SMC50242.1"/>
    <property type="molecule type" value="Genomic_DNA"/>
</dbReference>
<dbReference type="Gene3D" id="3.40.50.20">
    <property type="match status" value="1"/>
</dbReference>
<organism evidence="3 4">
    <name type="scientific">Desulfocicer vacuolatum DSM 3385</name>
    <dbReference type="NCBI Taxonomy" id="1121400"/>
    <lineage>
        <taxon>Bacteria</taxon>
        <taxon>Pseudomonadati</taxon>
        <taxon>Thermodesulfobacteriota</taxon>
        <taxon>Desulfobacteria</taxon>
        <taxon>Desulfobacterales</taxon>
        <taxon>Desulfobacteraceae</taxon>
        <taxon>Desulfocicer</taxon>
    </lineage>
</organism>
<gene>
    <name evidence="3" type="ORF">SAMN02746065_10381</name>
</gene>
<keyword evidence="3" id="KW-0436">Ligase</keyword>
<sequence length="399" mass="45321">MKIEKKKTILITEGENRSSLAATRSLGRAGYRVMVTGGKRKNISSASRFCSLSFQMPSPEAEPKKFIQAMEELLDKENIDYVLPMTEPALFLLSQKDKGRFGKTRIIDESSTKLAAVFDKLHVFKLAIKKNIAVPKTSFISTPFDFFDLLEKGDFDFPVVIKPGMSKIYHDTGFVSTQVCYAEDQSSLMQWYERHGTTVGPFMVQEKIDGPGTGLFTLFDTDKHLALFSHRRLLEKPPSGGISVYSESVPLDPEMVEASRILLSEVRWQGVAMVEFKRDARDGKAKLMEINGRLWGSLQLAVQSGVDFPLLLMTYMEKGLFPNRPPRYEIGTRLVWILGLLDHFLIRIKPGRKKASIAPIRPSAWKAFQKTWFDVLDPRDLGPFLFEIQSYATQLIHRR</sequence>